<proteinExistence type="predicted"/>
<keyword evidence="2" id="KW-1185">Reference proteome</keyword>
<dbReference type="HOGENOM" id="CLU_1394583_0_0_7"/>
<dbReference type="STRING" id="269799.Gmet_3135"/>
<evidence type="ECO:0000313" key="1">
    <source>
        <dbReference type="EMBL" id="ABB33348.1"/>
    </source>
</evidence>
<dbReference type="Proteomes" id="UP000007073">
    <property type="component" value="Chromosome"/>
</dbReference>
<dbReference type="AlphaFoldDB" id="Q39QX6"/>
<evidence type="ECO:0000313" key="2">
    <source>
        <dbReference type="Proteomes" id="UP000007073"/>
    </source>
</evidence>
<reference evidence="1 2" key="2">
    <citation type="journal article" date="2009" name="BMC Microbiol.">
        <title>The genome sequence of Geobacter metallireducens: features of metabolism, physiology and regulation common and dissimilar to Geobacter sulfurreducens.</title>
        <authorList>
            <person name="Aklujkar M."/>
            <person name="Krushkal J."/>
            <person name="DiBartolo G."/>
            <person name="Lapidus A."/>
            <person name="Land M.L."/>
            <person name="Lovley D.R."/>
        </authorList>
    </citation>
    <scope>NUCLEOTIDE SEQUENCE [LARGE SCALE GENOMIC DNA]</scope>
    <source>
        <strain evidence="2">ATCC 53774 / DSM 7210 / GS-15</strain>
    </source>
</reference>
<dbReference type="KEGG" id="gme:Gmet_3135"/>
<name>Q39QX6_GEOMG</name>
<gene>
    <name evidence="1" type="ordered locus">Gmet_3135</name>
</gene>
<organism evidence="1 2">
    <name type="scientific">Geobacter metallireducens (strain ATCC 53774 / DSM 7210 / GS-15)</name>
    <dbReference type="NCBI Taxonomy" id="269799"/>
    <lineage>
        <taxon>Bacteria</taxon>
        <taxon>Pseudomonadati</taxon>
        <taxon>Thermodesulfobacteriota</taxon>
        <taxon>Desulfuromonadia</taxon>
        <taxon>Geobacterales</taxon>
        <taxon>Geobacteraceae</taxon>
        <taxon>Geobacter</taxon>
    </lineage>
</organism>
<sequence>MNIESTYSYTYQDQLHKSYKDFIMQCAPFSYFITLTFRNRQSEDESKRQINFLLHLLKQKVLGRKSDGEYLNGFCAFEKHRSFANNELHCHILLCSHDKLDCEGKKPFSEHFYECLGKVNVQYGVLHGKDIPQVKAFAKNCCDITVIYDLDGLVSYFTKTFERNLNLDAFQPIGKYGIQ</sequence>
<protein>
    <submittedName>
        <fullName evidence="1">Uncharacterized protein</fullName>
    </submittedName>
</protein>
<dbReference type="EMBL" id="CP000148">
    <property type="protein sequence ID" value="ABB33348.1"/>
    <property type="molecule type" value="Genomic_DNA"/>
</dbReference>
<reference evidence="1 2" key="1">
    <citation type="submission" date="2005-10" db="EMBL/GenBank/DDBJ databases">
        <title>Complete sequence of Geobacter metallireducens GS-15.</title>
        <authorList>
            <consortium name="US DOE Joint Genome Institute"/>
            <person name="Copeland A."/>
            <person name="Lucas S."/>
            <person name="Lapidus A."/>
            <person name="Barry K."/>
            <person name="Detter J.C."/>
            <person name="Glavina T."/>
            <person name="Hammon N."/>
            <person name="Israni S."/>
            <person name="Pitluck S."/>
            <person name="Di Bartolo G."/>
            <person name="Chain P."/>
            <person name="Schmutz J."/>
            <person name="Larimer F."/>
            <person name="Land M."/>
            <person name="Kyrpides N."/>
            <person name="Ivanova N."/>
            <person name="Richardson P."/>
        </authorList>
    </citation>
    <scope>NUCLEOTIDE SEQUENCE [LARGE SCALE GENOMIC DNA]</scope>
    <source>
        <strain evidence="2">ATCC 53774 / DSM 7210 / GS-15</strain>
    </source>
</reference>
<accession>Q39QX6</accession>